<reference evidence="4" key="1">
    <citation type="submission" date="2016-10" db="EMBL/GenBank/DDBJ databases">
        <authorList>
            <person name="Varghese N."/>
            <person name="Submissions S."/>
        </authorList>
    </citation>
    <scope>NUCLEOTIDE SEQUENCE [LARGE SCALE GENOMIC DNA]</scope>
    <source>
        <strain evidence="4">Mob M</strain>
    </source>
</reference>
<protein>
    <submittedName>
        <fullName evidence="3">Homospermidine synthase</fullName>
    </submittedName>
</protein>
<dbReference type="STRING" id="487685.SAMN04488696_0912"/>
<gene>
    <name evidence="3" type="ORF">SAMN04488696_0912</name>
</gene>
<feature type="domain" description="Saccharopine dehydrogenase-like C-terminal" evidence="2">
    <location>
        <begin position="154"/>
        <end position="443"/>
    </location>
</feature>
<dbReference type="Pfam" id="PF16653">
    <property type="entry name" value="Sacchrp_dh_C"/>
    <property type="match status" value="1"/>
</dbReference>
<organism evidence="3 4">
    <name type="scientific">Methanolobus profundi</name>
    <dbReference type="NCBI Taxonomy" id="487685"/>
    <lineage>
        <taxon>Archaea</taxon>
        <taxon>Methanobacteriati</taxon>
        <taxon>Methanobacteriota</taxon>
        <taxon>Stenosarchaea group</taxon>
        <taxon>Methanomicrobia</taxon>
        <taxon>Methanosarcinales</taxon>
        <taxon>Methanosarcinaceae</taxon>
        <taxon>Methanolobus</taxon>
    </lineage>
</organism>
<dbReference type="Proteomes" id="UP000198535">
    <property type="component" value="Unassembled WGS sequence"/>
</dbReference>
<dbReference type="AlphaFoldDB" id="A0A1I4PUI7"/>
<name>A0A1I4PUI7_9EURY</name>
<dbReference type="InterPro" id="IPR023181">
    <property type="entry name" value="Homospermid_syn-like_C"/>
</dbReference>
<evidence type="ECO:0000313" key="3">
    <source>
        <dbReference type="EMBL" id="SFM31532.1"/>
    </source>
</evidence>
<dbReference type="EMBL" id="FOUJ01000001">
    <property type="protein sequence ID" value="SFM31532.1"/>
    <property type="molecule type" value="Genomic_DNA"/>
</dbReference>
<evidence type="ECO:0000259" key="1">
    <source>
        <dbReference type="Pfam" id="PF03435"/>
    </source>
</evidence>
<dbReference type="Pfam" id="PF03435">
    <property type="entry name" value="Sacchrp_dh_NADP"/>
    <property type="match status" value="1"/>
</dbReference>
<evidence type="ECO:0000259" key="2">
    <source>
        <dbReference type="Pfam" id="PF16653"/>
    </source>
</evidence>
<sequence>MKPEFSKKVLIIGYGSVSQCTLPLLLDKIDVLLENVTLIDFEDKANALKKYTDQGLTFVREKITPENLGQVLSRHMDNDGLIIDLSWNIDAVDIITWCHEHNVLYVNTSVEVWDPTEDFLNRSLLEKSLYLRQMKLLELSRDWKDAPTAIVDHGANPGLITHFVKQGLLDIAERTCADKKVSPEDEAEIKELAEKRDFAHLAHKLGVKVIHCSERDTQVANRAKEVDEFVGTWSIEGLREEGTAPVEIAWGSHENKMPPLAQVPDFGPQNVIFMPQMGMNTWVRSWIPDQEIVGMVIRHGESYGLSKLLTVCDEEKAVFRPTIHYAYMPCHDTLSSLFELRGRNYELQPKLRIMTDEIVSGADILGALLMGHSYNSWWTGSALSIEDTRALAPGQNATTLQVAAGIVAAILWMLENPKEGIRTPEDLPHDFVLDIAKPYLGKFISTPSDWTPLKNRKVFFKENPAVEHDPDPWQFENFQFIG</sequence>
<proteinExistence type="predicted"/>
<dbReference type="InterPro" id="IPR005097">
    <property type="entry name" value="Sacchrp_dh_NADP-bd"/>
</dbReference>
<accession>A0A1I4PUI7</accession>
<dbReference type="RefSeq" id="WP_091933686.1">
    <property type="nucleotide sequence ID" value="NZ_FOUJ01000001.1"/>
</dbReference>
<dbReference type="Gene3D" id="3.40.50.720">
    <property type="entry name" value="NAD(P)-binding Rossmann-like Domain"/>
    <property type="match status" value="1"/>
</dbReference>
<keyword evidence="4" id="KW-1185">Reference proteome</keyword>
<dbReference type="Gene3D" id="3.30.360.30">
    <property type="entry name" value="homospermidine synthase like"/>
    <property type="match status" value="1"/>
</dbReference>
<dbReference type="InterPro" id="IPR032095">
    <property type="entry name" value="Sacchrp_dh-like_C"/>
</dbReference>
<evidence type="ECO:0000313" key="4">
    <source>
        <dbReference type="Proteomes" id="UP000198535"/>
    </source>
</evidence>
<feature type="domain" description="Saccharopine dehydrogenase NADP binding" evidence="1">
    <location>
        <begin position="9"/>
        <end position="150"/>
    </location>
</feature>
<dbReference type="OrthoDB" id="122901at2157"/>